<dbReference type="EMBL" id="AATP01000001">
    <property type="protein sequence ID" value="EAU42530.1"/>
    <property type="molecule type" value="Genomic_DNA"/>
</dbReference>
<reference evidence="1 2" key="1">
    <citation type="journal article" date="2010" name="J. Bacteriol.">
        <title>Genome sequence of Fulvimarina pelagi HTCC2506T, a Mn(II)-oxidizing alphaproteobacterium possessing an aerobic anoxygenic photosynthetic gene cluster and Xanthorhodopsin.</title>
        <authorList>
            <person name="Kang I."/>
            <person name="Oh H.M."/>
            <person name="Lim S.I."/>
            <person name="Ferriera S."/>
            <person name="Giovannoni S.J."/>
            <person name="Cho J.C."/>
        </authorList>
    </citation>
    <scope>NUCLEOTIDE SEQUENCE [LARGE SCALE GENOMIC DNA]</scope>
    <source>
        <strain evidence="1 2">HTCC2506</strain>
    </source>
</reference>
<keyword evidence="2" id="KW-1185">Reference proteome</keyword>
<protein>
    <submittedName>
        <fullName evidence="1">Uncharacterized protein</fullName>
    </submittedName>
</protein>
<dbReference type="AlphaFoldDB" id="Q0G734"/>
<comment type="caution">
    <text evidence="1">The sequence shown here is derived from an EMBL/GenBank/DDBJ whole genome shotgun (WGS) entry which is preliminary data.</text>
</comment>
<name>Q0G734_9HYPH</name>
<evidence type="ECO:0000313" key="1">
    <source>
        <dbReference type="EMBL" id="EAU42530.1"/>
    </source>
</evidence>
<evidence type="ECO:0000313" key="2">
    <source>
        <dbReference type="Proteomes" id="UP000004310"/>
    </source>
</evidence>
<organism evidence="1 2">
    <name type="scientific">Fulvimarina pelagi HTCC2506</name>
    <dbReference type="NCBI Taxonomy" id="314231"/>
    <lineage>
        <taxon>Bacteria</taxon>
        <taxon>Pseudomonadati</taxon>
        <taxon>Pseudomonadota</taxon>
        <taxon>Alphaproteobacteria</taxon>
        <taxon>Hyphomicrobiales</taxon>
        <taxon>Aurantimonadaceae</taxon>
        <taxon>Fulvimarina</taxon>
    </lineage>
</organism>
<gene>
    <name evidence="1" type="ORF">FP2506_06811</name>
</gene>
<accession>Q0G734</accession>
<dbReference type="HOGENOM" id="CLU_3409382_0_0_5"/>
<proteinExistence type="predicted"/>
<dbReference type="Proteomes" id="UP000004310">
    <property type="component" value="Unassembled WGS sequence"/>
</dbReference>
<sequence>MHQQFSAEPNTAILSGFIKGAGSLMALDA</sequence>